<dbReference type="GO" id="GO:0005783">
    <property type="term" value="C:endoplasmic reticulum"/>
    <property type="evidence" value="ECO:0007669"/>
    <property type="project" value="TreeGrafter"/>
</dbReference>
<evidence type="ECO:0008006" key="10">
    <source>
        <dbReference type="Google" id="ProtNLM"/>
    </source>
</evidence>
<keyword evidence="3" id="KW-0812">Transmembrane</keyword>
<comment type="similarity">
    <text evidence="2">Belongs to the cytochrome P450 family.</text>
</comment>
<keyword evidence="9" id="KW-1185">Reference proteome</keyword>
<proteinExistence type="inferred from homology"/>
<dbReference type="InterPro" id="IPR044225">
    <property type="entry name" value="KO_chloroplastic"/>
</dbReference>
<evidence type="ECO:0000256" key="3">
    <source>
        <dbReference type="ARBA" id="ARBA00022692"/>
    </source>
</evidence>
<dbReference type="EMBL" id="JAVXUP010002603">
    <property type="protein sequence ID" value="KAK3002400.1"/>
    <property type="molecule type" value="Genomic_DNA"/>
</dbReference>
<dbReference type="Proteomes" id="UP001188597">
    <property type="component" value="Unassembled WGS sequence"/>
</dbReference>
<dbReference type="GO" id="GO:0020037">
    <property type="term" value="F:heme binding"/>
    <property type="evidence" value="ECO:0007669"/>
    <property type="project" value="InterPro"/>
</dbReference>
<dbReference type="AlphaFoldDB" id="A0AA89AHJ0"/>
<reference evidence="8" key="1">
    <citation type="submission" date="2022-12" db="EMBL/GenBank/DDBJ databases">
        <title>Draft genome assemblies for two species of Escallonia (Escalloniales).</title>
        <authorList>
            <person name="Chanderbali A."/>
            <person name="Dervinis C."/>
            <person name="Anghel I."/>
            <person name="Soltis D."/>
            <person name="Soltis P."/>
            <person name="Zapata F."/>
        </authorList>
    </citation>
    <scope>NUCLEOTIDE SEQUENCE</scope>
    <source>
        <strain evidence="8">UCBG64.0493</strain>
        <tissue evidence="8">Leaf</tissue>
    </source>
</reference>
<dbReference type="GO" id="GO:0052615">
    <property type="term" value="F:ent-kaurene oxidase activity"/>
    <property type="evidence" value="ECO:0007669"/>
    <property type="project" value="InterPro"/>
</dbReference>
<keyword evidence="4" id="KW-1133">Transmembrane helix</keyword>
<dbReference type="PANTHER" id="PTHR47283">
    <property type="entry name" value="ENT-KAURENE OXIDASE, CHLOROPLASTIC"/>
    <property type="match status" value="1"/>
</dbReference>
<evidence type="ECO:0000256" key="7">
    <source>
        <dbReference type="PIRSR" id="PIRSR602401-1"/>
    </source>
</evidence>
<comment type="cofactor">
    <cofactor evidence="7">
        <name>heme</name>
        <dbReference type="ChEBI" id="CHEBI:30413"/>
    </cofactor>
</comment>
<keyword evidence="7" id="KW-0479">Metal-binding</keyword>
<dbReference type="InterPro" id="IPR001128">
    <property type="entry name" value="Cyt_P450"/>
</dbReference>
<dbReference type="GO" id="GO:0010241">
    <property type="term" value="P:ent-kaurene oxidation to kaurenoic acid"/>
    <property type="evidence" value="ECO:0007669"/>
    <property type="project" value="InterPro"/>
</dbReference>
<keyword evidence="7" id="KW-0408">Iron</keyword>
<evidence type="ECO:0000313" key="8">
    <source>
        <dbReference type="EMBL" id="KAK3002400.1"/>
    </source>
</evidence>
<keyword evidence="5" id="KW-0560">Oxidoreductase</keyword>
<sequence>MSIVLNIMAGNGQSIPCFPSPASKVRSALFTFSKVVYTANKDKQYRVFKEDVRSLASEVAAKHLAKSSSADQLLGFTASVVHIKTFDVYVLMAKSFSALKQLLDNCRVNDASGRVMYESSACITAILSQVEHNLEHILEQKFLSMKMPIVFTLHAFQSHSLLRLDIRCHDRRSLVGTGSIEVVDTVSRAFLRSKDRLNIYGCIMDYKVWEHPEEWRPERFLDENNDSVDLYKMTTFGGGKRACAAGVLQTMPISRMAIGRLIQEFDS</sequence>
<dbReference type="SUPFAM" id="SSF48264">
    <property type="entry name" value="Cytochrome P450"/>
    <property type="match status" value="1"/>
</dbReference>
<evidence type="ECO:0000256" key="1">
    <source>
        <dbReference type="ARBA" id="ARBA00004167"/>
    </source>
</evidence>
<evidence type="ECO:0000313" key="9">
    <source>
        <dbReference type="Proteomes" id="UP001188597"/>
    </source>
</evidence>
<evidence type="ECO:0000256" key="5">
    <source>
        <dbReference type="ARBA" id="ARBA00023002"/>
    </source>
</evidence>
<dbReference type="GO" id="GO:0016709">
    <property type="term" value="F:oxidoreductase activity, acting on paired donors, with incorporation or reduction of molecular oxygen, NAD(P)H as one donor, and incorporation of one atom of oxygen"/>
    <property type="evidence" value="ECO:0007669"/>
    <property type="project" value="TreeGrafter"/>
</dbReference>
<dbReference type="PANTHER" id="PTHR47283:SF1">
    <property type="entry name" value="ENT-KAURENE OXIDASE, CHLOROPLASTIC"/>
    <property type="match status" value="1"/>
</dbReference>
<keyword evidence="6" id="KW-0472">Membrane</keyword>
<gene>
    <name evidence="8" type="ORF">RJ639_021499</name>
</gene>
<evidence type="ECO:0000256" key="6">
    <source>
        <dbReference type="ARBA" id="ARBA00023136"/>
    </source>
</evidence>
<organism evidence="8 9">
    <name type="scientific">Escallonia herrerae</name>
    <dbReference type="NCBI Taxonomy" id="1293975"/>
    <lineage>
        <taxon>Eukaryota</taxon>
        <taxon>Viridiplantae</taxon>
        <taxon>Streptophyta</taxon>
        <taxon>Embryophyta</taxon>
        <taxon>Tracheophyta</taxon>
        <taxon>Spermatophyta</taxon>
        <taxon>Magnoliopsida</taxon>
        <taxon>eudicotyledons</taxon>
        <taxon>Gunneridae</taxon>
        <taxon>Pentapetalae</taxon>
        <taxon>asterids</taxon>
        <taxon>campanulids</taxon>
        <taxon>Escalloniales</taxon>
        <taxon>Escalloniaceae</taxon>
        <taxon>Escallonia</taxon>
    </lineage>
</organism>
<dbReference type="GO" id="GO:0009686">
    <property type="term" value="P:gibberellin biosynthetic process"/>
    <property type="evidence" value="ECO:0007669"/>
    <property type="project" value="InterPro"/>
</dbReference>
<comment type="subcellular location">
    <subcellularLocation>
        <location evidence="1">Membrane</location>
        <topology evidence="1">Single-pass membrane protein</topology>
    </subcellularLocation>
</comment>
<name>A0AA89AHJ0_9ASTE</name>
<dbReference type="GO" id="GO:0009707">
    <property type="term" value="C:chloroplast outer membrane"/>
    <property type="evidence" value="ECO:0007669"/>
    <property type="project" value="TreeGrafter"/>
</dbReference>
<comment type="caution">
    <text evidence="8">The sequence shown here is derived from an EMBL/GenBank/DDBJ whole genome shotgun (WGS) entry which is preliminary data.</text>
</comment>
<evidence type="ECO:0000256" key="2">
    <source>
        <dbReference type="ARBA" id="ARBA00010617"/>
    </source>
</evidence>
<evidence type="ECO:0000256" key="4">
    <source>
        <dbReference type="ARBA" id="ARBA00022989"/>
    </source>
</evidence>
<dbReference type="Gene3D" id="1.10.630.10">
    <property type="entry name" value="Cytochrome P450"/>
    <property type="match status" value="1"/>
</dbReference>
<dbReference type="GO" id="GO:0005506">
    <property type="term" value="F:iron ion binding"/>
    <property type="evidence" value="ECO:0007669"/>
    <property type="project" value="InterPro"/>
</dbReference>
<feature type="binding site" description="axial binding residue" evidence="7">
    <location>
        <position position="243"/>
    </location>
    <ligand>
        <name>heme</name>
        <dbReference type="ChEBI" id="CHEBI:30413"/>
    </ligand>
    <ligandPart>
        <name>Fe</name>
        <dbReference type="ChEBI" id="CHEBI:18248"/>
    </ligandPart>
</feature>
<protein>
    <recommendedName>
        <fullName evidence="10">Cytochrome P450</fullName>
    </recommendedName>
</protein>
<accession>A0AA89AHJ0</accession>
<dbReference type="InterPro" id="IPR002401">
    <property type="entry name" value="Cyt_P450_E_grp-I"/>
</dbReference>
<dbReference type="PRINTS" id="PR00463">
    <property type="entry name" value="EP450I"/>
</dbReference>
<keyword evidence="7" id="KW-0349">Heme</keyword>
<dbReference type="Pfam" id="PF00067">
    <property type="entry name" value="p450"/>
    <property type="match status" value="1"/>
</dbReference>
<dbReference type="InterPro" id="IPR036396">
    <property type="entry name" value="Cyt_P450_sf"/>
</dbReference>